<dbReference type="PROSITE" id="PS01123">
    <property type="entry name" value="TNASE_1"/>
    <property type="match status" value="1"/>
</dbReference>
<evidence type="ECO:0000259" key="5">
    <source>
        <dbReference type="PROSITE" id="PS50830"/>
    </source>
</evidence>
<keyword evidence="2" id="KW-0255">Endonuclease</keyword>
<evidence type="ECO:0000313" key="6">
    <source>
        <dbReference type="EMBL" id="MCP2163058.1"/>
    </source>
</evidence>
<keyword evidence="3" id="KW-0378">Hydrolase</keyword>
<name>A0ABT1HB51_9NOCA</name>
<dbReference type="Gene3D" id="2.40.50.90">
    <property type="match status" value="1"/>
</dbReference>
<reference evidence="6 7" key="1">
    <citation type="submission" date="2022-06" db="EMBL/GenBank/DDBJ databases">
        <title>Genomic Encyclopedia of Archaeal and Bacterial Type Strains, Phase II (KMG-II): from individual species to whole genera.</title>
        <authorList>
            <person name="Goeker M."/>
        </authorList>
    </citation>
    <scope>NUCLEOTIDE SEQUENCE [LARGE SCALE GENOMIC DNA]</scope>
    <source>
        <strain evidence="6 7">DSM 45037</strain>
    </source>
</reference>
<evidence type="ECO:0000256" key="1">
    <source>
        <dbReference type="ARBA" id="ARBA00022722"/>
    </source>
</evidence>
<dbReference type="InterPro" id="IPR016071">
    <property type="entry name" value="Staphylococal_nuclease_OB-fold"/>
</dbReference>
<gene>
    <name evidence="6" type="ORF">LX12_004271</name>
</gene>
<feature type="domain" description="TNase-like" evidence="5">
    <location>
        <begin position="48"/>
        <end position="184"/>
    </location>
</feature>
<keyword evidence="7" id="KW-1185">Reference proteome</keyword>
<dbReference type="RefSeq" id="WP_253656631.1">
    <property type="nucleotide sequence ID" value="NZ_BAAAOE010000002.1"/>
</dbReference>
<dbReference type="InterPro" id="IPR035437">
    <property type="entry name" value="SNase_OB-fold_sf"/>
</dbReference>
<evidence type="ECO:0000256" key="4">
    <source>
        <dbReference type="SAM" id="SignalP"/>
    </source>
</evidence>
<dbReference type="SMART" id="SM00318">
    <property type="entry name" value="SNc"/>
    <property type="match status" value="1"/>
</dbReference>
<dbReference type="Pfam" id="PF00565">
    <property type="entry name" value="SNase"/>
    <property type="match status" value="1"/>
</dbReference>
<dbReference type="Proteomes" id="UP001205740">
    <property type="component" value="Unassembled WGS sequence"/>
</dbReference>
<evidence type="ECO:0000256" key="3">
    <source>
        <dbReference type="ARBA" id="ARBA00022801"/>
    </source>
</evidence>
<evidence type="ECO:0000256" key="2">
    <source>
        <dbReference type="ARBA" id="ARBA00022759"/>
    </source>
</evidence>
<dbReference type="PANTHER" id="PTHR12302:SF3">
    <property type="entry name" value="SERINE_THREONINE-PROTEIN KINASE 31"/>
    <property type="match status" value="1"/>
</dbReference>
<dbReference type="PANTHER" id="PTHR12302">
    <property type="entry name" value="EBNA2 BINDING PROTEIN P100"/>
    <property type="match status" value="1"/>
</dbReference>
<dbReference type="InterPro" id="IPR002071">
    <property type="entry name" value="Thermonucl_AS"/>
</dbReference>
<sequence length="187" mass="19893">MTVRVLRHAAATAMLCAATGMVAACGTPVPPTDAGAAPAVTASSAAGMRQDATVVRAIDGDTLLVRVDDRTQRVRLIGVDTPETVKPDTPVQCWGKQASAHTAARAGRGTAVTLESDPVAGRHDRYGRTLAYVWLPDGIMLDEELIAEGYGREYDYADQPYRYRPQLRAAQDAARAAGRGLWSACPQ</sequence>
<proteinExistence type="predicted"/>
<dbReference type="SUPFAM" id="SSF50199">
    <property type="entry name" value="Staphylococcal nuclease"/>
    <property type="match status" value="1"/>
</dbReference>
<organism evidence="6 7">
    <name type="scientific">Williamsia serinedens</name>
    <dbReference type="NCBI Taxonomy" id="391736"/>
    <lineage>
        <taxon>Bacteria</taxon>
        <taxon>Bacillati</taxon>
        <taxon>Actinomycetota</taxon>
        <taxon>Actinomycetes</taxon>
        <taxon>Mycobacteriales</taxon>
        <taxon>Nocardiaceae</taxon>
        <taxon>Williamsia</taxon>
    </lineage>
</organism>
<dbReference type="PROSITE" id="PS50830">
    <property type="entry name" value="TNASE_3"/>
    <property type="match status" value="1"/>
</dbReference>
<dbReference type="EMBL" id="JAMTCG010000011">
    <property type="protein sequence ID" value="MCP2163058.1"/>
    <property type="molecule type" value="Genomic_DNA"/>
</dbReference>
<keyword evidence="1" id="KW-0540">Nuclease</keyword>
<feature type="signal peptide" evidence="4">
    <location>
        <begin position="1"/>
        <end position="23"/>
    </location>
</feature>
<evidence type="ECO:0000313" key="7">
    <source>
        <dbReference type="Proteomes" id="UP001205740"/>
    </source>
</evidence>
<feature type="chain" id="PRO_5045562517" evidence="4">
    <location>
        <begin position="24"/>
        <end position="187"/>
    </location>
</feature>
<dbReference type="PROSITE" id="PS51257">
    <property type="entry name" value="PROKAR_LIPOPROTEIN"/>
    <property type="match status" value="1"/>
</dbReference>
<dbReference type="PROSITE" id="PS01284">
    <property type="entry name" value="TNASE_2"/>
    <property type="match status" value="1"/>
</dbReference>
<protein>
    <submittedName>
        <fullName evidence="6">Micrococcal nuclease</fullName>
    </submittedName>
</protein>
<comment type="caution">
    <text evidence="6">The sequence shown here is derived from an EMBL/GenBank/DDBJ whole genome shotgun (WGS) entry which is preliminary data.</text>
</comment>
<accession>A0ABT1HB51</accession>
<keyword evidence="4" id="KW-0732">Signal</keyword>